<dbReference type="Gene3D" id="3.30.1330.10">
    <property type="entry name" value="PurM-like, N-terminal domain"/>
    <property type="match status" value="1"/>
</dbReference>
<dbReference type="SUPFAM" id="SSF55326">
    <property type="entry name" value="PurM N-terminal domain-like"/>
    <property type="match status" value="1"/>
</dbReference>
<dbReference type="PROSITE" id="PS51186">
    <property type="entry name" value="GNAT"/>
    <property type="match status" value="1"/>
</dbReference>
<dbReference type="SUPFAM" id="SSF56042">
    <property type="entry name" value="PurM C-terminal domain-like"/>
    <property type="match status" value="1"/>
</dbReference>
<dbReference type="PANTHER" id="PTHR30270:SF0">
    <property type="entry name" value="THIAMINE-MONOPHOSPHATE KINASE"/>
    <property type="match status" value="1"/>
</dbReference>
<protein>
    <submittedName>
        <fullName evidence="2">GNAT family N-acetyltransferase</fullName>
    </submittedName>
</protein>
<evidence type="ECO:0000313" key="2">
    <source>
        <dbReference type="EMBL" id="RWR17289.1"/>
    </source>
</evidence>
<dbReference type="Pfam" id="PF02769">
    <property type="entry name" value="AIRS_C"/>
    <property type="match status" value="1"/>
</dbReference>
<dbReference type="Gene3D" id="3.90.650.10">
    <property type="entry name" value="PurM-like C-terminal domain"/>
    <property type="match status" value="1"/>
</dbReference>
<dbReference type="EMBL" id="RBZY01000042">
    <property type="protein sequence ID" value="RWR17289.1"/>
    <property type="molecule type" value="Genomic_DNA"/>
</dbReference>
<dbReference type="Pfam" id="PF00586">
    <property type="entry name" value="AIRS"/>
    <property type="match status" value="1"/>
</dbReference>
<comment type="caution">
    <text evidence="2">The sequence shown here is derived from an EMBL/GenBank/DDBJ whole genome shotgun (WGS) entry which is preliminary data.</text>
</comment>
<dbReference type="InterPro" id="IPR016181">
    <property type="entry name" value="Acyl_CoA_acyltransferase"/>
</dbReference>
<feature type="domain" description="N-acetyltransferase" evidence="1">
    <location>
        <begin position="19"/>
        <end position="165"/>
    </location>
</feature>
<gene>
    <name evidence="2" type="ORF">D8Y23_11975</name>
</gene>
<dbReference type="AlphaFoldDB" id="A0A3S3MWN5"/>
<dbReference type="GO" id="GO:0009030">
    <property type="term" value="F:thiamine-phosphate kinase activity"/>
    <property type="evidence" value="ECO:0007669"/>
    <property type="project" value="InterPro"/>
</dbReference>
<dbReference type="GO" id="GO:0016747">
    <property type="term" value="F:acyltransferase activity, transferring groups other than amino-acyl groups"/>
    <property type="evidence" value="ECO:0007669"/>
    <property type="project" value="InterPro"/>
</dbReference>
<dbReference type="Pfam" id="PF00583">
    <property type="entry name" value="Acetyltransf_1"/>
    <property type="match status" value="1"/>
</dbReference>
<keyword evidence="2" id="KW-0808">Transferase</keyword>
<dbReference type="InterPro" id="IPR024035">
    <property type="entry name" value="MSMEG_0567_GNAT"/>
</dbReference>
<reference evidence="2 3" key="1">
    <citation type="journal article" date="2018" name="Front. Microbiol.">
        <title>Novel Insights Into Bacterial Dimethylsulfoniopropionate Catabolism in the East China Sea.</title>
        <authorList>
            <person name="Liu J."/>
            <person name="Liu J."/>
            <person name="Zhang S.H."/>
            <person name="Liang J."/>
            <person name="Lin H."/>
            <person name="Song D."/>
            <person name="Yang G.P."/>
            <person name="Todd J.D."/>
            <person name="Zhang X.H."/>
        </authorList>
    </citation>
    <scope>NUCLEOTIDE SEQUENCE [LARGE SCALE GENOMIC DNA]</scope>
    <source>
        <strain evidence="2 3">ZYFD042</strain>
    </source>
</reference>
<accession>A0A3S3MWN5</accession>
<dbReference type="PANTHER" id="PTHR30270">
    <property type="entry name" value="THIAMINE-MONOPHOSPHATE KINASE"/>
    <property type="match status" value="1"/>
</dbReference>
<dbReference type="Proteomes" id="UP000285970">
    <property type="component" value="Unassembled WGS sequence"/>
</dbReference>
<dbReference type="NCBIfam" id="TIGR04050">
    <property type="entry name" value="MSMEG_0567_Cter"/>
    <property type="match status" value="1"/>
</dbReference>
<dbReference type="InterPro" id="IPR036676">
    <property type="entry name" value="PurM-like_C_sf"/>
</dbReference>
<name>A0A3S3MWN5_9MICO</name>
<dbReference type="Gene3D" id="3.40.630.30">
    <property type="match status" value="1"/>
</dbReference>
<dbReference type="InterPro" id="IPR006283">
    <property type="entry name" value="ThiL-like"/>
</dbReference>
<dbReference type="GO" id="GO:0009228">
    <property type="term" value="P:thiamine biosynthetic process"/>
    <property type="evidence" value="ECO:0007669"/>
    <property type="project" value="InterPro"/>
</dbReference>
<proteinExistence type="predicted"/>
<dbReference type="SUPFAM" id="SSF55729">
    <property type="entry name" value="Acyl-CoA N-acyltransferases (Nat)"/>
    <property type="match status" value="1"/>
</dbReference>
<dbReference type="OrthoDB" id="9767928at2"/>
<evidence type="ECO:0000259" key="1">
    <source>
        <dbReference type="PROSITE" id="PS51186"/>
    </source>
</evidence>
<sequence length="463" mass="48409">MFDVPVLTGSRVRLEVPAWEIHVADGAQTRAYRALRREVFVDEQGLFAADDRDDIDDDPRTVVLVAVSPAGDVLGGVRLAPATKRDIGWWTGSRLAVRRGARQAGGIGSALVRAACREAMARGVVRFEATVQDRNEPLFQHLGWERWGETEVAGAPHVRMRWPIDRFAALVRATKQPLGEVLSGIRDDHPDGLGGTGWVGDDGALLAGTDVVVATDAILPALIDKDPEWAGWCGVLVNVNDLSAMGAHAVGLMDAVSAHTASAVRRIVSGLRSAAVAWGVPILGGHTQWGGASSLAVTALGRTAHPVPGGGGRPGQRLGLTVDLHGRWRRGFEGRQWDSTSTRTGAELRHLAGLIPEHRPAAAKDVSMAGIIGTAAMLAEASGTGARIDMADIPAPDGAAFGDWLTCFPGFGMLTADAPPISSPLATSSTIGELTPAAGVMLRWPDGVETIAVDAGATGLGEA</sequence>
<dbReference type="NCBIfam" id="TIGR04045">
    <property type="entry name" value="MSMEG_0567_GNAT"/>
    <property type="match status" value="1"/>
</dbReference>
<dbReference type="InterPro" id="IPR000182">
    <property type="entry name" value="GNAT_dom"/>
</dbReference>
<dbReference type="InterPro" id="IPR023911">
    <property type="entry name" value="MSMEG_0567/sll0787_C"/>
</dbReference>
<dbReference type="InterPro" id="IPR036921">
    <property type="entry name" value="PurM-like_N_sf"/>
</dbReference>
<dbReference type="InterPro" id="IPR016188">
    <property type="entry name" value="PurM-like_N"/>
</dbReference>
<dbReference type="InterPro" id="IPR010918">
    <property type="entry name" value="PurM-like_C_dom"/>
</dbReference>
<evidence type="ECO:0000313" key="3">
    <source>
        <dbReference type="Proteomes" id="UP000285970"/>
    </source>
</evidence>
<organism evidence="2 3">
    <name type="scientific">Microbacterium enclense</name>
    <dbReference type="NCBI Taxonomy" id="993073"/>
    <lineage>
        <taxon>Bacteria</taxon>
        <taxon>Bacillati</taxon>
        <taxon>Actinomycetota</taxon>
        <taxon>Actinomycetes</taxon>
        <taxon>Micrococcales</taxon>
        <taxon>Microbacteriaceae</taxon>
        <taxon>Microbacterium</taxon>
    </lineage>
</organism>